<reference evidence="2 3" key="1">
    <citation type="journal article" date="2024" name="bioRxiv">
        <title>A reference genome for Trichogramma kaykai: A tiny desert-dwelling parasitoid wasp with competing sex-ratio distorters.</title>
        <authorList>
            <person name="Culotta J."/>
            <person name="Lindsey A.R."/>
        </authorList>
    </citation>
    <scope>NUCLEOTIDE SEQUENCE [LARGE SCALE GENOMIC DNA]</scope>
    <source>
        <strain evidence="2 3">KSX58</strain>
    </source>
</reference>
<feature type="region of interest" description="Disordered" evidence="1">
    <location>
        <begin position="1"/>
        <end position="55"/>
    </location>
</feature>
<dbReference type="EMBL" id="JBJJXI010000136">
    <property type="protein sequence ID" value="KAL3388025.1"/>
    <property type="molecule type" value="Genomic_DNA"/>
</dbReference>
<evidence type="ECO:0000313" key="3">
    <source>
        <dbReference type="Proteomes" id="UP001627154"/>
    </source>
</evidence>
<evidence type="ECO:0000256" key="1">
    <source>
        <dbReference type="SAM" id="MobiDB-lite"/>
    </source>
</evidence>
<organism evidence="2 3">
    <name type="scientific">Trichogramma kaykai</name>
    <dbReference type="NCBI Taxonomy" id="54128"/>
    <lineage>
        <taxon>Eukaryota</taxon>
        <taxon>Metazoa</taxon>
        <taxon>Ecdysozoa</taxon>
        <taxon>Arthropoda</taxon>
        <taxon>Hexapoda</taxon>
        <taxon>Insecta</taxon>
        <taxon>Pterygota</taxon>
        <taxon>Neoptera</taxon>
        <taxon>Endopterygota</taxon>
        <taxon>Hymenoptera</taxon>
        <taxon>Apocrita</taxon>
        <taxon>Proctotrupomorpha</taxon>
        <taxon>Chalcidoidea</taxon>
        <taxon>Trichogrammatidae</taxon>
        <taxon>Trichogramma</taxon>
    </lineage>
</organism>
<feature type="compositionally biased region" description="Basic and acidic residues" evidence="1">
    <location>
        <begin position="1"/>
        <end position="17"/>
    </location>
</feature>
<name>A0ABD2W4K8_9HYME</name>
<keyword evidence="3" id="KW-1185">Reference proteome</keyword>
<comment type="caution">
    <text evidence="2">The sequence shown here is derived from an EMBL/GenBank/DDBJ whole genome shotgun (WGS) entry which is preliminary data.</text>
</comment>
<accession>A0ABD2W4K8</accession>
<proteinExistence type="predicted"/>
<gene>
    <name evidence="2" type="ORF">TKK_017094</name>
</gene>
<sequence>MKSAATKDNDILIRGGEHNNLNQNNLNTTSHIKPMVGTPRFQSTPLPQRLIPPNSQPSIDIPQDQNDTPVVLNFTQPSVPDFPIFIPVPMNETPMNRYKPAYITTDNPSDKESVNEQMSGHNIITSRNCLTYKSDNYVHFISQNCGPCTNNSRLLSEIGAIVDKEIRSRKTLIGQILVVKYNSNYVLLAVITARHSDPISGQKDDGPPNPGLYYEQQDTVFLRKATWRVIVVHLNLEPYSEEHNLYSNYYELMHECRDNLGEEFCEFFDNKGDGNKQQTIDALKKSIKQAKKPTEGSKSEVQRKKRSAPLTIIGSLSHGLFGTAIEEEIELVQRNLDQLFRDQKTMIRLNN</sequence>
<dbReference type="Proteomes" id="UP001627154">
    <property type="component" value="Unassembled WGS sequence"/>
</dbReference>
<evidence type="ECO:0000313" key="2">
    <source>
        <dbReference type="EMBL" id="KAL3388025.1"/>
    </source>
</evidence>
<protein>
    <submittedName>
        <fullName evidence="2">Uncharacterized protein</fullName>
    </submittedName>
</protein>
<dbReference type="AlphaFoldDB" id="A0ABD2W4K8"/>